<keyword evidence="6" id="KW-0411">Iron-sulfur</keyword>
<dbReference type="PANTHER" id="PTHR43787">
    <property type="entry name" value="FEMO COFACTOR BIOSYNTHESIS PROTEIN NIFB-RELATED"/>
    <property type="match status" value="1"/>
</dbReference>
<dbReference type="GO" id="GO:0003824">
    <property type="term" value="F:catalytic activity"/>
    <property type="evidence" value="ECO:0007669"/>
    <property type="project" value="InterPro"/>
</dbReference>
<proteinExistence type="predicted"/>
<dbReference type="InterPro" id="IPR058240">
    <property type="entry name" value="rSAM_sf"/>
</dbReference>
<dbReference type="Pfam" id="PF04055">
    <property type="entry name" value="Radical_SAM"/>
    <property type="match status" value="1"/>
</dbReference>
<organism evidence="8 9">
    <name type="scientific">candidate division WOR-3 bacterium</name>
    <dbReference type="NCBI Taxonomy" id="2052148"/>
    <lineage>
        <taxon>Bacteria</taxon>
        <taxon>Bacteria division WOR-3</taxon>
    </lineage>
</organism>
<gene>
    <name evidence="8" type="ORF">DCW38_02120</name>
</gene>
<dbReference type="GO" id="GO:0046872">
    <property type="term" value="F:metal ion binding"/>
    <property type="evidence" value="ECO:0007669"/>
    <property type="project" value="UniProtKB-KW"/>
</dbReference>
<evidence type="ECO:0000256" key="2">
    <source>
        <dbReference type="ARBA" id="ARBA00022485"/>
    </source>
</evidence>
<comment type="caution">
    <text evidence="8">The sequence shown here is derived from an EMBL/GenBank/DDBJ whole genome shotgun (WGS) entry which is preliminary data.</text>
</comment>
<evidence type="ECO:0000256" key="4">
    <source>
        <dbReference type="ARBA" id="ARBA00022723"/>
    </source>
</evidence>
<feature type="domain" description="Radical SAM core" evidence="7">
    <location>
        <begin position="10"/>
        <end position="244"/>
    </location>
</feature>
<evidence type="ECO:0000313" key="8">
    <source>
        <dbReference type="EMBL" id="HAV91960.1"/>
    </source>
</evidence>
<dbReference type="InterPro" id="IPR007197">
    <property type="entry name" value="rSAM"/>
</dbReference>
<keyword evidence="5" id="KW-0408">Iron</keyword>
<evidence type="ECO:0000313" key="9">
    <source>
        <dbReference type="Proteomes" id="UP000264062"/>
    </source>
</evidence>
<keyword evidence="4" id="KW-0479">Metal-binding</keyword>
<dbReference type="AlphaFoldDB" id="A0A350H8U4"/>
<comment type="cofactor">
    <cofactor evidence="1">
        <name>[4Fe-4S] cluster</name>
        <dbReference type="ChEBI" id="CHEBI:49883"/>
    </cofactor>
</comment>
<evidence type="ECO:0000256" key="1">
    <source>
        <dbReference type="ARBA" id="ARBA00001966"/>
    </source>
</evidence>
<dbReference type="SFLD" id="SFLDG01083">
    <property type="entry name" value="Uncharacterised_Radical_SAM_Su"/>
    <property type="match status" value="1"/>
</dbReference>
<keyword evidence="2" id="KW-0004">4Fe-4S</keyword>
<reference evidence="8 9" key="1">
    <citation type="journal article" date="2018" name="Nat. Biotechnol.">
        <title>A standardized bacterial taxonomy based on genome phylogeny substantially revises the tree of life.</title>
        <authorList>
            <person name="Parks D.H."/>
            <person name="Chuvochina M."/>
            <person name="Waite D.W."/>
            <person name="Rinke C."/>
            <person name="Skarshewski A."/>
            <person name="Chaumeil P.A."/>
            <person name="Hugenholtz P."/>
        </authorList>
    </citation>
    <scope>NUCLEOTIDE SEQUENCE [LARGE SCALE GENOMIC DNA]</scope>
    <source>
        <strain evidence="8">UBA9956</strain>
    </source>
</reference>
<dbReference type="SFLD" id="SFLDS00029">
    <property type="entry name" value="Radical_SAM"/>
    <property type="match status" value="1"/>
</dbReference>
<keyword evidence="3" id="KW-0949">S-adenosyl-L-methionine</keyword>
<dbReference type="Gene3D" id="3.20.20.70">
    <property type="entry name" value="Aldolase class I"/>
    <property type="match status" value="1"/>
</dbReference>
<dbReference type="InterPro" id="IPR013785">
    <property type="entry name" value="Aldolase_TIM"/>
</dbReference>
<dbReference type="PROSITE" id="PS51918">
    <property type="entry name" value="RADICAL_SAM"/>
    <property type="match status" value="1"/>
</dbReference>
<dbReference type="CDD" id="cd01335">
    <property type="entry name" value="Radical_SAM"/>
    <property type="match status" value="1"/>
</dbReference>
<evidence type="ECO:0000256" key="3">
    <source>
        <dbReference type="ARBA" id="ARBA00022691"/>
    </source>
</evidence>
<dbReference type="InterPro" id="IPR040084">
    <property type="entry name" value="GTPase_Obg"/>
</dbReference>
<name>A0A350H8U4_UNCW3</name>
<accession>A0A350H8U4</accession>
<dbReference type="GO" id="GO:0051539">
    <property type="term" value="F:4 iron, 4 sulfur cluster binding"/>
    <property type="evidence" value="ECO:0007669"/>
    <property type="project" value="UniProtKB-KW"/>
</dbReference>
<dbReference type="EMBL" id="DMZY01000064">
    <property type="protein sequence ID" value="HAV91960.1"/>
    <property type="molecule type" value="Genomic_DNA"/>
</dbReference>
<evidence type="ECO:0000256" key="5">
    <source>
        <dbReference type="ARBA" id="ARBA00023004"/>
    </source>
</evidence>
<dbReference type="Proteomes" id="UP000264062">
    <property type="component" value="Unassembled WGS sequence"/>
</dbReference>
<sequence>MFVYGPVPSRRLERSLGVSIIPSKMCSYSCIYCQLGRTTIMKAERESPYVPEDIMKEIVSTAEKNAGNIDYITFAGDGEPTLNKDLGYLIGRCNEELKIKTAVLTNGSMLSLADVRSDLMKADAVNVTFSAPNTAVFEKLHRPHKNIFFEKVREGVNKFAEDYSGRLMIEVMLVDKVNTDREMLISLRRIIDEIKGAEVLVMIPTRPPCEAWAVPPDEEKIAEAINILNGTGTTEMEIGEFGLAEFCGAEEAITEISARHPLRVSQAEMIADKFGKKSVQEMIAKKLVKSVLYRGERFIIPMSLSHESVRSGKEKRDE</sequence>
<evidence type="ECO:0000256" key="6">
    <source>
        <dbReference type="ARBA" id="ARBA00023014"/>
    </source>
</evidence>
<protein>
    <submittedName>
        <fullName evidence="8">Radical SAM protein</fullName>
    </submittedName>
</protein>
<evidence type="ECO:0000259" key="7">
    <source>
        <dbReference type="PROSITE" id="PS51918"/>
    </source>
</evidence>
<dbReference type="PANTHER" id="PTHR43787:SF11">
    <property type="entry name" value="UPF0026 PROTEIN SLR1464"/>
    <property type="match status" value="1"/>
</dbReference>
<dbReference type="SUPFAM" id="SSF102114">
    <property type="entry name" value="Radical SAM enzymes"/>
    <property type="match status" value="1"/>
</dbReference>